<dbReference type="Proteomes" id="UP000507222">
    <property type="component" value="Unassembled WGS sequence"/>
</dbReference>
<accession>A0A6J5UMX4</accession>
<sequence>MSYTLSIIAFGFSYYEIATFCLVIVLKYILGSLSWAGFPFPLYLCRYGRYKLLHEFAQVFQDKVIVTTKHNDDEQYVWEPLRFNVYGMWSDE</sequence>
<keyword evidence="1" id="KW-1133">Transmembrane helix</keyword>
<dbReference type="EMBL" id="CAEKDK010000004">
    <property type="protein sequence ID" value="CAB4277332.1"/>
    <property type="molecule type" value="Genomic_DNA"/>
</dbReference>
<evidence type="ECO:0000256" key="1">
    <source>
        <dbReference type="SAM" id="Phobius"/>
    </source>
</evidence>
<feature type="transmembrane region" description="Helical" evidence="1">
    <location>
        <begin position="6"/>
        <end position="30"/>
    </location>
</feature>
<gene>
    <name evidence="2" type="ORF">CURHAP_LOCUS26946</name>
</gene>
<protein>
    <submittedName>
        <fullName evidence="2">Uncharacterized protein</fullName>
    </submittedName>
</protein>
<name>A0A6J5UMX4_PRUAR</name>
<keyword evidence="1" id="KW-0472">Membrane</keyword>
<keyword evidence="1" id="KW-0812">Transmembrane</keyword>
<dbReference type="AlphaFoldDB" id="A0A6J5UMX4"/>
<evidence type="ECO:0000313" key="2">
    <source>
        <dbReference type="EMBL" id="CAB4277332.1"/>
    </source>
</evidence>
<evidence type="ECO:0000313" key="3">
    <source>
        <dbReference type="Proteomes" id="UP000507222"/>
    </source>
</evidence>
<organism evidence="2 3">
    <name type="scientific">Prunus armeniaca</name>
    <name type="common">Apricot</name>
    <name type="synonym">Armeniaca vulgaris</name>
    <dbReference type="NCBI Taxonomy" id="36596"/>
    <lineage>
        <taxon>Eukaryota</taxon>
        <taxon>Viridiplantae</taxon>
        <taxon>Streptophyta</taxon>
        <taxon>Embryophyta</taxon>
        <taxon>Tracheophyta</taxon>
        <taxon>Spermatophyta</taxon>
        <taxon>Magnoliopsida</taxon>
        <taxon>eudicotyledons</taxon>
        <taxon>Gunneridae</taxon>
        <taxon>Pentapetalae</taxon>
        <taxon>rosids</taxon>
        <taxon>fabids</taxon>
        <taxon>Rosales</taxon>
        <taxon>Rosaceae</taxon>
        <taxon>Amygdaloideae</taxon>
        <taxon>Amygdaleae</taxon>
        <taxon>Prunus</taxon>
    </lineage>
</organism>
<proteinExistence type="predicted"/>
<reference evidence="2 3" key="1">
    <citation type="submission" date="2020-05" db="EMBL/GenBank/DDBJ databases">
        <authorList>
            <person name="Campoy J."/>
            <person name="Schneeberger K."/>
            <person name="Spophaly S."/>
        </authorList>
    </citation>
    <scope>NUCLEOTIDE SEQUENCE [LARGE SCALE GENOMIC DNA]</scope>
    <source>
        <strain evidence="2">PruArmRojPasFocal</strain>
    </source>
</reference>